<dbReference type="InterPro" id="IPR014903">
    <property type="entry name" value="DUF1796"/>
</dbReference>
<dbReference type="Gene3D" id="3.40.50.1110">
    <property type="entry name" value="SGNH hydrolase"/>
    <property type="match status" value="1"/>
</dbReference>
<dbReference type="RefSeq" id="WP_226590478.1">
    <property type="nucleotide sequence ID" value="NZ_BLAY01000173.1"/>
</dbReference>
<dbReference type="InterPro" id="IPR036514">
    <property type="entry name" value="SGNH_hydro_sf"/>
</dbReference>
<dbReference type="GO" id="GO:0004622">
    <property type="term" value="F:phosphatidylcholine lysophospholipase activity"/>
    <property type="evidence" value="ECO:0007669"/>
    <property type="project" value="TreeGrafter"/>
</dbReference>
<accession>A0AAV3XLW2</accession>
<dbReference type="Gene3D" id="2.60.40.10">
    <property type="entry name" value="Immunoglobulins"/>
    <property type="match status" value="1"/>
</dbReference>
<dbReference type="SUPFAM" id="SSF49452">
    <property type="entry name" value="Starch-binding domain-like"/>
    <property type="match status" value="1"/>
</dbReference>
<organism evidence="2 3">
    <name type="scientific">Microseira wollei NIES-4236</name>
    <dbReference type="NCBI Taxonomy" id="2530354"/>
    <lineage>
        <taxon>Bacteria</taxon>
        <taxon>Bacillati</taxon>
        <taxon>Cyanobacteriota</taxon>
        <taxon>Cyanophyceae</taxon>
        <taxon>Oscillatoriophycideae</taxon>
        <taxon>Aerosakkonematales</taxon>
        <taxon>Aerosakkonemataceae</taxon>
        <taxon>Microseira</taxon>
    </lineage>
</organism>
<dbReference type="Proteomes" id="UP001050975">
    <property type="component" value="Unassembled WGS sequence"/>
</dbReference>
<dbReference type="InterPro" id="IPR013783">
    <property type="entry name" value="Ig-like_fold"/>
</dbReference>
<comment type="caution">
    <text evidence="2">The sequence shown here is derived from an EMBL/GenBank/DDBJ whole genome shotgun (WGS) entry which is preliminary data.</text>
</comment>
<dbReference type="Pfam" id="PF08795">
    <property type="entry name" value="DUF1796"/>
    <property type="match status" value="1"/>
</dbReference>
<dbReference type="InterPro" id="IPR002044">
    <property type="entry name" value="CBM20"/>
</dbReference>
<dbReference type="InterPro" id="IPR051532">
    <property type="entry name" value="Ester_Hydrolysis_Enzymes"/>
</dbReference>
<name>A0AAV3XLW2_9CYAN</name>
<reference evidence="2" key="1">
    <citation type="submission" date="2019-10" db="EMBL/GenBank/DDBJ databases">
        <title>Draft genome sequece of Microseira wollei NIES-4236.</title>
        <authorList>
            <person name="Yamaguchi H."/>
            <person name="Suzuki S."/>
            <person name="Kawachi M."/>
        </authorList>
    </citation>
    <scope>NUCLEOTIDE SEQUENCE</scope>
    <source>
        <strain evidence="2">NIES-4236</strain>
    </source>
</reference>
<dbReference type="PANTHER" id="PTHR30383">
    <property type="entry name" value="THIOESTERASE 1/PROTEASE 1/LYSOPHOSPHOLIPASE L1"/>
    <property type="match status" value="1"/>
</dbReference>
<proteinExistence type="predicted"/>
<dbReference type="GO" id="GO:2001070">
    <property type="term" value="F:starch binding"/>
    <property type="evidence" value="ECO:0007669"/>
    <property type="project" value="InterPro"/>
</dbReference>
<dbReference type="Pfam" id="PF13472">
    <property type="entry name" value="Lipase_GDSL_2"/>
    <property type="match status" value="1"/>
</dbReference>
<feature type="domain" description="CBM20" evidence="1">
    <location>
        <begin position="1"/>
        <end position="105"/>
    </location>
</feature>
<dbReference type="InterPro" id="IPR013830">
    <property type="entry name" value="SGNH_hydro"/>
</dbReference>
<dbReference type="InterPro" id="IPR013784">
    <property type="entry name" value="Carb-bd-like_fold"/>
</dbReference>
<dbReference type="SMART" id="SM01065">
    <property type="entry name" value="CBM_2"/>
    <property type="match status" value="1"/>
</dbReference>
<dbReference type="CDD" id="cd05467">
    <property type="entry name" value="CBM20"/>
    <property type="match status" value="1"/>
</dbReference>
<dbReference type="PANTHER" id="PTHR30383:SF5">
    <property type="entry name" value="SGNH HYDROLASE-TYPE ESTERASE DOMAIN-CONTAINING PROTEIN"/>
    <property type="match status" value="1"/>
</dbReference>
<sequence>MYRFQVSANTQPGESIALVGSTPQLGLWDVSKCIHLRTSGDRYPLWWIDMEIEVDPPSPPSDRPRIEYKYVLIGTDGSVHWESLGRNRWVTIESDNIIVEDGWFGHVQPWPYGYLKQPMTKTPVSKESQGLKIAVIGSSVALGCSAWLLKGWAKRLEQALHEKYGHQLVNLSALGANVSTTIDRFPRVVAPEQPDVVIIALSLGNEGLAYCPPHERKAVQRRFERGLQQLIKMTKELAAMPILGGVYPHGDYSQEHHQLLWDTHNRMLSWGVPVLDWLPALDNGEGRWKPGISFDQGHPNTAGHRLMYAAIDLGLFEIDKNELEKAKQLSPQKQEVPIYRDDWGFHVFACPDEKSLRIINTSKSNYTISPSWEELQTALQSQAKLMPGVYIAKNAQMGTLPFFWVQEDGTIETMVDIPPDTEVEYSAAGNFLSAKDSESLYYDGQVALLKESERTLRAINESDHEYNIHPMWKEVRSALKGMPSGVYDDPLYPDEPFRTMMIGKNGLESRVKVPPKSSVVFEYKCKLSDISRVAIIPLGDRCAARMLLYKMQYDGPAFPFDLTRTTNLGDVADIIATGFDDMWNPAYLHYNYDAGRIYHSKWTGLSFAHEVEETDDPINNMFPVYERMRVRYTARSERFWYTLKNCDKALFIRTGLTNRGYVIDLMSKLEEKCQGKPFRVLLISPQPSNEFSNIPNVLHYNLEFNPDRMYEDLGYWMHCTDVMRGILEYLGVSSKNLFWCPPNPPKDEAKK</sequence>
<dbReference type="CDD" id="cd00229">
    <property type="entry name" value="SGNH_hydrolase"/>
    <property type="match status" value="1"/>
</dbReference>
<gene>
    <name evidence="2" type="ORF">MiSe_74540</name>
</gene>
<evidence type="ECO:0000313" key="2">
    <source>
        <dbReference type="EMBL" id="GET42636.1"/>
    </source>
</evidence>
<dbReference type="PROSITE" id="PS51166">
    <property type="entry name" value="CBM20"/>
    <property type="match status" value="1"/>
</dbReference>
<evidence type="ECO:0000259" key="1">
    <source>
        <dbReference type="PROSITE" id="PS51166"/>
    </source>
</evidence>
<dbReference type="AlphaFoldDB" id="A0AAV3XLW2"/>
<protein>
    <submittedName>
        <fullName evidence="2">Glycoside hydrolase, starch-binding protein</fullName>
    </submittedName>
</protein>
<dbReference type="Pfam" id="PF00686">
    <property type="entry name" value="CBM_20"/>
    <property type="match status" value="1"/>
</dbReference>
<keyword evidence="2" id="KW-0378">Hydrolase</keyword>
<dbReference type="EMBL" id="BLAY01000173">
    <property type="protein sequence ID" value="GET42636.1"/>
    <property type="molecule type" value="Genomic_DNA"/>
</dbReference>
<dbReference type="SUPFAM" id="SSF52266">
    <property type="entry name" value="SGNH hydrolase"/>
    <property type="match status" value="1"/>
</dbReference>
<evidence type="ECO:0000313" key="3">
    <source>
        <dbReference type="Proteomes" id="UP001050975"/>
    </source>
</evidence>
<keyword evidence="3" id="KW-1185">Reference proteome</keyword>